<gene>
    <name evidence="2" type="ORF">SAMN02982985_04759</name>
</gene>
<name>A0A1I4SGQ1_9BURK</name>
<proteinExistence type="predicted"/>
<organism evidence="2 3">
    <name type="scientific">Rugamonas rubra</name>
    <dbReference type="NCBI Taxonomy" id="758825"/>
    <lineage>
        <taxon>Bacteria</taxon>
        <taxon>Pseudomonadati</taxon>
        <taxon>Pseudomonadota</taxon>
        <taxon>Betaproteobacteria</taxon>
        <taxon>Burkholderiales</taxon>
        <taxon>Oxalobacteraceae</taxon>
        <taxon>Telluria group</taxon>
        <taxon>Rugamonas</taxon>
    </lineage>
</organism>
<dbReference type="STRING" id="758825.SAMN02982985_04759"/>
<dbReference type="AlphaFoldDB" id="A0A1I4SGQ1"/>
<evidence type="ECO:0000313" key="3">
    <source>
        <dbReference type="Proteomes" id="UP000199470"/>
    </source>
</evidence>
<reference evidence="2 3" key="1">
    <citation type="submission" date="2016-10" db="EMBL/GenBank/DDBJ databases">
        <authorList>
            <person name="de Groot N.N."/>
        </authorList>
    </citation>
    <scope>NUCLEOTIDE SEQUENCE [LARGE SCALE GENOMIC DNA]</scope>
    <source>
        <strain evidence="2 3">ATCC 43154</strain>
    </source>
</reference>
<dbReference type="EMBL" id="FOTW01000026">
    <property type="protein sequence ID" value="SFM63480.1"/>
    <property type="molecule type" value="Genomic_DNA"/>
</dbReference>
<sequence length="670" mass="66070">MTTVIDALPPAPSTDDPDNFDPAGDALLAALPTMVTQQNLANAEVSAAAAATAASAALATLRASDAASSAAAAASASAATKWDAVTIYADGAPVWSPTNRLPYRRIGAGSGGADPASNGAQWAIQLLGIGLGGVSLTGNVALTSTSPGAISVTPSQPGLYAILPDATSCVASAGRFAIYNAGDYDYGVKDYSGKQIGWIRAGSGATIGLVDNTTAGGIWVSAGLEKTGVTATLNAPGIRSNANNYARVALDATRTFILFGYYGATGGIYGVVYDSSSLTWGAPVLIRATASGILGAKALLSAANQVLVTSVDGVALEAVTITASGVGLTVNSGSKATATLGSALQDDGCGLIAVGSSWVIGYGQGSPATGAFLRAISVSGTTPTIGAASALNSGANGITPELYASGSIVRALAIAPGSGVNLTCYPFTVSGSTLTPGTSAVTMSLTSGAGRSYRKSHQSSNGNIICVTAEGGPYASVFKLTGTVEAGSLVGLGGSWLTTPFVGDVFPLSASKTFVAVSDGLGSYTANILTDAAGTATAGTPVVSSPSPTTIAKVALAGSIARIAVRSAAAVVQVGYDCSGASPSIVATTSTNRDVSLPEDGHRLTASDQVYGVGDAGRGWDGCFSANSCRLAKPLNISLLAGINGAANELWGLSNMPGLGSTIHRIEAAA</sequence>
<dbReference type="RefSeq" id="WP_093390193.1">
    <property type="nucleotide sequence ID" value="NZ_FOTW01000026.1"/>
</dbReference>
<evidence type="ECO:0000256" key="1">
    <source>
        <dbReference type="SAM" id="MobiDB-lite"/>
    </source>
</evidence>
<accession>A0A1I4SGQ1</accession>
<keyword evidence="3" id="KW-1185">Reference proteome</keyword>
<evidence type="ECO:0000313" key="2">
    <source>
        <dbReference type="EMBL" id="SFM63480.1"/>
    </source>
</evidence>
<feature type="region of interest" description="Disordered" evidence="1">
    <location>
        <begin position="1"/>
        <end position="23"/>
    </location>
</feature>
<protein>
    <submittedName>
        <fullName evidence="2">Uncharacterized protein</fullName>
    </submittedName>
</protein>
<dbReference type="Proteomes" id="UP000199470">
    <property type="component" value="Unassembled WGS sequence"/>
</dbReference>